<reference evidence="1 2" key="1">
    <citation type="submission" date="2018-02" db="EMBL/GenBank/DDBJ databases">
        <title>Comparative analysis of genomes of three Brevibacillus laterosporus strains producers of potent antimicrobials isolated from silage.</title>
        <authorList>
            <person name="Kojic M."/>
            <person name="Miljkovic M."/>
            <person name="Studholme D."/>
            <person name="Filipic B."/>
        </authorList>
    </citation>
    <scope>NUCLEOTIDE SEQUENCE [LARGE SCALE GENOMIC DNA]</scope>
    <source>
        <strain evidence="1 2">BGSP11</strain>
    </source>
</reference>
<sequence length="144" mass="17141">MELANLLEEKVKKLINLRMNKGITPVELMSNIYNEDYIEIKSKRQFDQVFCYVSFYDSDFFSDNKVKIEYKYTYDNENCLQQISSIKNKNEQIIWSRAEEENILLSQITTTLLKYENKEVINKFIKTLPNDLQEKICNLTVKVS</sequence>
<gene>
    <name evidence="1" type="ORF">C4A77_16770</name>
</gene>
<evidence type="ECO:0000313" key="1">
    <source>
        <dbReference type="EMBL" id="PPA93654.1"/>
    </source>
</evidence>
<evidence type="ECO:0000313" key="2">
    <source>
        <dbReference type="Proteomes" id="UP000239759"/>
    </source>
</evidence>
<accession>A0AAP8QAM1</accession>
<proteinExistence type="predicted"/>
<organism evidence="1 2">
    <name type="scientific">Brevibacillus laterosporus</name>
    <name type="common">Bacillus laterosporus</name>
    <dbReference type="NCBI Taxonomy" id="1465"/>
    <lineage>
        <taxon>Bacteria</taxon>
        <taxon>Bacillati</taxon>
        <taxon>Bacillota</taxon>
        <taxon>Bacilli</taxon>
        <taxon>Bacillales</taxon>
        <taxon>Paenibacillaceae</taxon>
        <taxon>Brevibacillus</taxon>
    </lineage>
</organism>
<dbReference type="EMBL" id="PRKQ01000022">
    <property type="protein sequence ID" value="PPA93654.1"/>
    <property type="molecule type" value="Genomic_DNA"/>
</dbReference>
<protein>
    <submittedName>
        <fullName evidence="1">Uncharacterized protein</fullName>
    </submittedName>
</protein>
<dbReference type="RefSeq" id="WP_104032624.1">
    <property type="nucleotide sequence ID" value="NZ_PRKQ01000022.1"/>
</dbReference>
<dbReference type="Proteomes" id="UP000239759">
    <property type="component" value="Unassembled WGS sequence"/>
</dbReference>
<name>A0AAP8QAM1_BRELA</name>
<comment type="caution">
    <text evidence="1">The sequence shown here is derived from an EMBL/GenBank/DDBJ whole genome shotgun (WGS) entry which is preliminary data.</text>
</comment>
<dbReference type="AlphaFoldDB" id="A0AAP8QAM1"/>